<keyword evidence="6 14" id="KW-0732">Signal</keyword>
<dbReference type="PANTHER" id="PTHR12147">
    <property type="entry name" value="METALLOPEPTIDASE M28 FAMILY MEMBER"/>
    <property type="match status" value="1"/>
</dbReference>
<evidence type="ECO:0000256" key="6">
    <source>
        <dbReference type="ARBA" id="ARBA00022729"/>
    </source>
</evidence>
<dbReference type="Pfam" id="PF04389">
    <property type="entry name" value="Peptidase_M28"/>
    <property type="match status" value="1"/>
</dbReference>
<evidence type="ECO:0000256" key="9">
    <source>
        <dbReference type="ARBA" id="ARBA00023145"/>
    </source>
</evidence>
<comment type="cofactor">
    <cofactor evidence="1">
        <name>Zn(2+)</name>
        <dbReference type="ChEBI" id="CHEBI:29105"/>
    </cofactor>
</comment>
<keyword evidence="17" id="KW-1185">Reference proteome</keyword>
<gene>
    <name evidence="16" type="ORF">Cpir12675_002933</name>
</gene>
<feature type="domain" description="Peptidase M28" evidence="15">
    <location>
        <begin position="163"/>
        <end position="371"/>
    </location>
</feature>
<evidence type="ECO:0000256" key="14">
    <source>
        <dbReference type="RuleBase" id="RU361240"/>
    </source>
</evidence>
<dbReference type="Proteomes" id="UP001583280">
    <property type="component" value="Unassembled WGS sequence"/>
</dbReference>
<feature type="signal peptide" evidence="14">
    <location>
        <begin position="1"/>
        <end position="18"/>
    </location>
</feature>
<dbReference type="SUPFAM" id="SSF53187">
    <property type="entry name" value="Zn-dependent exopeptidases"/>
    <property type="match status" value="1"/>
</dbReference>
<dbReference type="EC" id="3.4.-.-" evidence="14"/>
<accession>A0ABR3Z5Y0</accession>
<keyword evidence="7 14" id="KW-0378">Hydrolase</keyword>
<evidence type="ECO:0000256" key="2">
    <source>
        <dbReference type="ARBA" id="ARBA00011245"/>
    </source>
</evidence>
<dbReference type="InterPro" id="IPR007484">
    <property type="entry name" value="Peptidase_M28"/>
</dbReference>
<evidence type="ECO:0000256" key="8">
    <source>
        <dbReference type="ARBA" id="ARBA00022833"/>
    </source>
</evidence>
<evidence type="ECO:0000256" key="5">
    <source>
        <dbReference type="ARBA" id="ARBA00022723"/>
    </source>
</evidence>
<evidence type="ECO:0000256" key="12">
    <source>
        <dbReference type="ARBA" id="ARBA00043843"/>
    </source>
</evidence>
<evidence type="ECO:0000256" key="13">
    <source>
        <dbReference type="ARBA" id="ARBA00043962"/>
    </source>
</evidence>
<protein>
    <recommendedName>
        <fullName evidence="14">Peptide hydrolase</fullName>
        <ecNumber evidence="14">3.4.-.-</ecNumber>
    </recommendedName>
</protein>
<keyword evidence="10" id="KW-1015">Disulfide bond</keyword>
<comment type="caution">
    <text evidence="16">The sequence shown here is derived from an EMBL/GenBank/DDBJ whole genome shotgun (WGS) entry which is preliminary data.</text>
</comment>
<feature type="chain" id="PRO_5044972611" description="Peptide hydrolase" evidence="14">
    <location>
        <begin position="19"/>
        <end position="397"/>
    </location>
</feature>
<evidence type="ECO:0000313" key="16">
    <source>
        <dbReference type="EMBL" id="KAL1896020.1"/>
    </source>
</evidence>
<keyword evidence="8 14" id="KW-0862">Zinc</keyword>
<dbReference type="Gene3D" id="3.40.630.10">
    <property type="entry name" value="Zn peptidases"/>
    <property type="match status" value="1"/>
</dbReference>
<organism evidence="16 17">
    <name type="scientific">Ceratocystis pirilliformis</name>
    <dbReference type="NCBI Taxonomy" id="259994"/>
    <lineage>
        <taxon>Eukaryota</taxon>
        <taxon>Fungi</taxon>
        <taxon>Dikarya</taxon>
        <taxon>Ascomycota</taxon>
        <taxon>Pezizomycotina</taxon>
        <taxon>Sordariomycetes</taxon>
        <taxon>Hypocreomycetidae</taxon>
        <taxon>Microascales</taxon>
        <taxon>Ceratocystidaceae</taxon>
        <taxon>Ceratocystis</taxon>
    </lineage>
</organism>
<evidence type="ECO:0000256" key="4">
    <source>
        <dbReference type="ARBA" id="ARBA00022670"/>
    </source>
</evidence>
<name>A0ABR3Z5Y0_9PEZI</name>
<comment type="function">
    <text evidence="12">Extracellular aminopeptidase that allows assimilation of proteinaceous substrates.</text>
</comment>
<sequence>MRFTLALAALVATCTVHAASTGMDLVTLQFSETDVYRVTVKEKQQLKKAGTNFIDITDADVPLNFNRDPGTAIHKRDLVYIYPKRLTEQKWVNDRLGLIDQYIISGWLRKITSFRTRFYDSDDGLIAATWVRAELMNLINERSLGKTVEVDYFTHKNWRQPTVIAKIPGRGPDTIVLSASLDSIAFTENENEEFGSATAPGADANGSGAIALMETFRLLLTDNIIPLGLGWNTIEFHWYAASESGFQGSREILSSYHINEKPIAAILHLDKIGYYKPGTERRFGVVMDQTNHDLTNFIELLILEYCEFGYVETRNSFGSSDHTVAYGLGYPVARVMENSYDNMFQSFYTNEDVIENIDYDQMDGFVRLAFSFIYELVYFDMTSFSWPSSKESENLDR</sequence>
<comment type="subunit">
    <text evidence="2">Monomer.</text>
</comment>
<evidence type="ECO:0000256" key="3">
    <source>
        <dbReference type="ARBA" id="ARBA00022438"/>
    </source>
</evidence>
<evidence type="ECO:0000259" key="15">
    <source>
        <dbReference type="Pfam" id="PF04389"/>
    </source>
</evidence>
<reference evidence="16 17" key="1">
    <citation type="journal article" date="2024" name="IMA Fungus">
        <title>IMA Genome - F19 : A genome assembly and annotation guide to empower mycologists, including annotated draft genome sequences of Ceratocystis pirilliformis, Diaporthe australafricana, Fusarium ophioides, Paecilomyces lecythidis, and Sporothrix stenoceras.</title>
        <authorList>
            <person name="Aylward J."/>
            <person name="Wilson A.M."/>
            <person name="Visagie C.M."/>
            <person name="Spraker J."/>
            <person name="Barnes I."/>
            <person name="Buitendag C."/>
            <person name="Ceriani C."/>
            <person name="Del Mar Angel L."/>
            <person name="du Plessis D."/>
            <person name="Fuchs T."/>
            <person name="Gasser K."/>
            <person name="Kramer D."/>
            <person name="Li W."/>
            <person name="Munsamy K."/>
            <person name="Piso A."/>
            <person name="Price J.L."/>
            <person name="Sonnekus B."/>
            <person name="Thomas C."/>
            <person name="van der Nest A."/>
            <person name="van Dijk A."/>
            <person name="van Heerden A."/>
            <person name="van Vuuren N."/>
            <person name="Yilmaz N."/>
            <person name="Duong T.A."/>
            <person name="van der Merwe N.A."/>
            <person name="Wingfield M.J."/>
            <person name="Wingfield B.D."/>
        </authorList>
    </citation>
    <scope>NUCLEOTIDE SEQUENCE [LARGE SCALE GENOMIC DNA]</scope>
    <source>
        <strain evidence="16 17">CMW 12675</strain>
    </source>
</reference>
<proteinExistence type="inferred from homology"/>
<keyword evidence="5 14" id="KW-0479">Metal-binding</keyword>
<evidence type="ECO:0000256" key="10">
    <source>
        <dbReference type="ARBA" id="ARBA00023157"/>
    </source>
</evidence>
<keyword evidence="9" id="KW-0865">Zymogen</keyword>
<evidence type="ECO:0000256" key="7">
    <source>
        <dbReference type="ARBA" id="ARBA00022801"/>
    </source>
</evidence>
<dbReference type="EMBL" id="JAWDJO010000063">
    <property type="protein sequence ID" value="KAL1896020.1"/>
    <property type="molecule type" value="Genomic_DNA"/>
</dbReference>
<evidence type="ECO:0000256" key="11">
    <source>
        <dbReference type="ARBA" id="ARBA00023180"/>
    </source>
</evidence>
<evidence type="ECO:0000313" key="17">
    <source>
        <dbReference type="Proteomes" id="UP001583280"/>
    </source>
</evidence>
<dbReference type="PANTHER" id="PTHR12147:SF56">
    <property type="entry name" value="AMINOPEPTIDASE YDR415C-RELATED"/>
    <property type="match status" value="1"/>
</dbReference>
<keyword evidence="3" id="KW-0031">Aminopeptidase</keyword>
<evidence type="ECO:0000256" key="1">
    <source>
        <dbReference type="ARBA" id="ARBA00001947"/>
    </source>
</evidence>
<keyword evidence="11" id="KW-0325">Glycoprotein</keyword>
<dbReference type="InterPro" id="IPR045175">
    <property type="entry name" value="M28_fam"/>
</dbReference>
<comment type="similarity">
    <text evidence="13">Belongs to the peptidase M28 family. M28E subfamily.</text>
</comment>
<keyword evidence="4 14" id="KW-0645">Protease</keyword>